<gene>
    <name evidence="1" type="ORF">E0W60_09080</name>
</gene>
<organism evidence="1 2">
    <name type="scientific">Cupriavidus oxalaticus</name>
    <dbReference type="NCBI Taxonomy" id="96344"/>
    <lineage>
        <taxon>Bacteria</taxon>
        <taxon>Pseudomonadati</taxon>
        <taxon>Pseudomonadota</taxon>
        <taxon>Betaproteobacteria</taxon>
        <taxon>Burkholderiales</taxon>
        <taxon>Burkholderiaceae</taxon>
        <taxon>Cupriavidus</taxon>
    </lineage>
</organism>
<evidence type="ECO:0000313" key="1">
    <source>
        <dbReference type="EMBL" id="QBY51266.1"/>
    </source>
</evidence>
<dbReference type="KEGG" id="cox:E0W60_09080"/>
<accession>A0A4P7L6L0</accession>
<name>A0A4P7L6L0_9BURK</name>
<dbReference type="OrthoDB" id="8969928at2"/>
<dbReference type="Proteomes" id="UP000295294">
    <property type="component" value="Chromosome 1"/>
</dbReference>
<proteinExistence type="predicted"/>
<evidence type="ECO:0008006" key="3">
    <source>
        <dbReference type="Google" id="ProtNLM"/>
    </source>
</evidence>
<sequence>MRSMKRSGAVPGITGQLIVGGVLALALAGIAVAQTGTITFRGAIVNPSCGFTPTAVQVHARCVDATGRTVSAPVPMPPVRAGAHARVATATMRVEPVFRSLLGGRRGRPDGHMMVVTYQ</sequence>
<evidence type="ECO:0000313" key="2">
    <source>
        <dbReference type="Proteomes" id="UP000295294"/>
    </source>
</evidence>
<reference evidence="1 2" key="1">
    <citation type="submission" date="2019-03" db="EMBL/GenBank/DDBJ databases">
        <title>Efficiently degradation of phenoxyalkanoic acid herbicides by Cupriavidus oxalaticus strain X32.</title>
        <authorList>
            <person name="Sheng X."/>
        </authorList>
    </citation>
    <scope>NUCLEOTIDE SEQUENCE [LARGE SCALE GENOMIC DNA]</scope>
    <source>
        <strain evidence="1 2">X32</strain>
    </source>
</reference>
<dbReference type="AlphaFoldDB" id="A0A4P7L6L0"/>
<protein>
    <recommendedName>
        <fullName evidence="3">Type 1 fimbrial protein</fullName>
    </recommendedName>
</protein>
<dbReference type="EMBL" id="CP038634">
    <property type="protein sequence ID" value="QBY51266.1"/>
    <property type="molecule type" value="Genomic_DNA"/>
</dbReference>
<dbReference type="RefSeq" id="WP_135703712.1">
    <property type="nucleotide sequence ID" value="NZ_CP038634.1"/>
</dbReference>